<feature type="compositionally biased region" description="Low complexity" evidence="1">
    <location>
        <begin position="57"/>
        <end position="66"/>
    </location>
</feature>
<evidence type="ECO:0000256" key="1">
    <source>
        <dbReference type="SAM" id="MobiDB-lite"/>
    </source>
</evidence>
<keyword evidence="3" id="KW-1185">Reference proteome</keyword>
<dbReference type="EnsemblMetazoa" id="SCAU005362-RA">
    <property type="protein sequence ID" value="SCAU005362-PA"/>
    <property type="gene ID" value="SCAU005362"/>
</dbReference>
<reference evidence="2" key="1">
    <citation type="submission" date="2020-05" db="UniProtKB">
        <authorList>
            <consortium name="EnsemblMetazoa"/>
        </authorList>
    </citation>
    <scope>IDENTIFICATION</scope>
    <source>
        <strain evidence="2">USDA</strain>
    </source>
</reference>
<gene>
    <name evidence="2" type="primary">106092158</name>
</gene>
<evidence type="ECO:0000313" key="3">
    <source>
        <dbReference type="Proteomes" id="UP000095300"/>
    </source>
</evidence>
<dbReference type="Proteomes" id="UP000095300">
    <property type="component" value="Unassembled WGS sequence"/>
</dbReference>
<organism evidence="2 3">
    <name type="scientific">Stomoxys calcitrans</name>
    <name type="common">Stable fly</name>
    <name type="synonym">Conops calcitrans</name>
    <dbReference type="NCBI Taxonomy" id="35570"/>
    <lineage>
        <taxon>Eukaryota</taxon>
        <taxon>Metazoa</taxon>
        <taxon>Ecdysozoa</taxon>
        <taxon>Arthropoda</taxon>
        <taxon>Hexapoda</taxon>
        <taxon>Insecta</taxon>
        <taxon>Pterygota</taxon>
        <taxon>Neoptera</taxon>
        <taxon>Endopterygota</taxon>
        <taxon>Diptera</taxon>
        <taxon>Brachycera</taxon>
        <taxon>Muscomorpha</taxon>
        <taxon>Muscoidea</taxon>
        <taxon>Muscidae</taxon>
        <taxon>Stomoxys</taxon>
    </lineage>
</organism>
<protein>
    <submittedName>
        <fullName evidence="2">Uncharacterized protein</fullName>
    </submittedName>
</protein>
<proteinExistence type="predicted"/>
<feature type="region of interest" description="Disordered" evidence="1">
    <location>
        <begin position="53"/>
        <end position="109"/>
    </location>
</feature>
<dbReference type="VEuPathDB" id="VectorBase:SCAU005362"/>
<evidence type="ECO:0000313" key="2">
    <source>
        <dbReference type="EnsemblMetazoa" id="SCAU005362-PA"/>
    </source>
</evidence>
<accession>A0A1I8P721</accession>
<sequence>MYDDMSITAIALREATQCKSASHQTLAKSVGSNPIPCYTCATSLCRTTRCQKEHARPTTSTKAQAPTAPPKKAMRPNASTRQKSARSHQNHATTKHQHTPQRKATPKSNKVEIMVRANNLRIPTLESSTKLFDSIGGDQVLGDRVMRYTFEFCVNARSSPWTSIRNYIKSLSAKL</sequence>
<name>A0A1I8P721_STOCA</name>
<dbReference type="AlphaFoldDB" id="A0A1I8P721"/>
<feature type="compositionally biased region" description="Basic residues" evidence="1">
    <location>
        <begin position="83"/>
        <end position="105"/>
    </location>
</feature>